<dbReference type="Proteomes" id="UP000292957">
    <property type="component" value="Unassembled WGS sequence"/>
</dbReference>
<accession>A0A4Q9PSP7</accession>
<dbReference type="EMBL" id="ML143413">
    <property type="protein sequence ID" value="TBU29353.1"/>
    <property type="molecule type" value="Genomic_DNA"/>
</dbReference>
<organism evidence="2 3">
    <name type="scientific">Dichomitus squalens</name>
    <dbReference type="NCBI Taxonomy" id="114155"/>
    <lineage>
        <taxon>Eukaryota</taxon>
        <taxon>Fungi</taxon>
        <taxon>Dikarya</taxon>
        <taxon>Basidiomycota</taxon>
        <taxon>Agaricomycotina</taxon>
        <taxon>Agaricomycetes</taxon>
        <taxon>Polyporales</taxon>
        <taxon>Polyporaceae</taxon>
        <taxon>Dichomitus</taxon>
    </lineage>
</organism>
<keyword evidence="3" id="KW-1185">Reference proteome</keyword>
<gene>
    <name evidence="2" type="ORF">BD310DRAFT_821564</name>
    <name evidence="1" type="ORF">BD311DRAFT_661129</name>
</gene>
<evidence type="ECO:0000313" key="2">
    <source>
        <dbReference type="EMBL" id="TBU57420.1"/>
    </source>
</evidence>
<proteinExistence type="predicted"/>
<reference evidence="2 3" key="1">
    <citation type="submission" date="2019-01" db="EMBL/GenBank/DDBJ databases">
        <title>Draft genome sequences of three monokaryotic isolates of the white-rot basidiomycete fungus Dichomitus squalens.</title>
        <authorList>
            <consortium name="DOE Joint Genome Institute"/>
            <person name="Lopez S.C."/>
            <person name="Andreopoulos B."/>
            <person name="Pangilinan J."/>
            <person name="Lipzen A."/>
            <person name="Riley R."/>
            <person name="Ahrendt S."/>
            <person name="Ng V."/>
            <person name="Barry K."/>
            <person name="Daum C."/>
            <person name="Grigoriev I.V."/>
            <person name="Hilden K.S."/>
            <person name="Makela M.R."/>
            <person name="de Vries R.P."/>
        </authorList>
    </citation>
    <scope>NUCLEOTIDE SEQUENCE [LARGE SCALE GENOMIC DNA]</scope>
    <source>
        <strain evidence="2 3">CBS 464.89</strain>
        <strain evidence="1">OM18370.1</strain>
    </source>
</reference>
<protein>
    <submittedName>
        <fullName evidence="2">Uncharacterized protein</fullName>
    </submittedName>
</protein>
<evidence type="ECO:0000313" key="3">
    <source>
        <dbReference type="Proteomes" id="UP000292082"/>
    </source>
</evidence>
<dbReference type="Proteomes" id="UP000292082">
    <property type="component" value="Unassembled WGS sequence"/>
</dbReference>
<sequence>MTCPSATPTLDIDLLTLALDQARAMVPEVSNGGTTLYTATTDVVNRIRPVCQPHLLLDVLHFIELATFEFQSDPSLHGKLVELINRHRQGRLDLEQTILEVVRTRPRSLDLLTFLTPFLPRGWLIMLKVNPSKDYQHDALAIKAIGRSVCIIEVDPPVRPKPFVKGEFFGQMLHL</sequence>
<evidence type="ECO:0000313" key="1">
    <source>
        <dbReference type="EMBL" id="TBU29353.1"/>
    </source>
</evidence>
<dbReference type="AlphaFoldDB" id="A0A4Q9PSP7"/>
<name>A0A4Q9PSP7_9APHY</name>
<dbReference type="EMBL" id="ML145137">
    <property type="protein sequence ID" value="TBU57420.1"/>
    <property type="molecule type" value="Genomic_DNA"/>
</dbReference>